<accession>A0A6A3DEY8</accession>
<name>A0A6A3DEY8_9STRA</name>
<dbReference type="AlphaFoldDB" id="A0A6A3DEY8"/>
<reference evidence="1 2" key="1">
    <citation type="submission" date="2018-08" db="EMBL/GenBank/DDBJ databases">
        <title>Genomic investigation of the strawberry pathogen Phytophthora fragariae indicates pathogenicity is determined by transcriptional variation in three key races.</title>
        <authorList>
            <person name="Adams T.M."/>
            <person name="Armitage A.D."/>
            <person name="Sobczyk M.K."/>
            <person name="Bates H.J."/>
            <person name="Dunwell J.M."/>
            <person name="Nellist C.F."/>
            <person name="Harrison R.J."/>
        </authorList>
    </citation>
    <scope>NUCLEOTIDE SEQUENCE [LARGE SCALE GENOMIC DNA]</scope>
    <source>
        <strain evidence="1 2">NOV-9</strain>
    </source>
</reference>
<dbReference type="Proteomes" id="UP000429523">
    <property type="component" value="Unassembled WGS sequence"/>
</dbReference>
<dbReference type="EMBL" id="QXGF01005241">
    <property type="protein sequence ID" value="KAE8918836.1"/>
    <property type="molecule type" value="Genomic_DNA"/>
</dbReference>
<evidence type="ECO:0000313" key="1">
    <source>
        <dbReference type="EMBL" id="KAE8918836.1"/>
    </source>
</evidence>
<comment type="caution">
    <text evidence="1">The sequence shown here is derived from an EMBL/GenBank/DDBJ whole genome shotgun (WGS) entry which is preliminary data.</text>
</comment>
<protein>
    <submittedName>
        <fullName evidence="1">Uncharacterized protein</fullName>
    </submittedName>
</protein>
<organism evidence="1 2">
    <name type="scientific">Phytophthora fragariae</name>
    <dbReference type="NCBI Taxonomy" id="53985"/>
    <lineage>
        <taxon>Eukaryota</taxon>
        <taxon>Sar</taxon>
        <taxon>Stramenopiles</taxon>
        <taxon>Oomycota</taxon>
        <taxon>Peronosporomycetes</taxon>
        <taxon>Peronosporales</taxon>
        <taxon>Peronosporaceae</taxon>
        <taxon>Phytophthora</taxon>
    </lineage>
</organism>
<proteinExistence type="predicted"/>
<evidence type="ECO:0000313" key="2">
    <source>
        <dbReference type="Proteomes" id="UP000429523"/>
    </source>
</evidence>
<gene>
    <name evidence="1" type="ORF">PF009_g30852</name>
</gene>
<sequence length="137" mass="14921">MARGERKRVGAPAAYVERIGGFLVDVLGVSTFDMVNVYGQKVTIETSIIEGCTSEFLVGVDFLGGRRATMYCDSGEVRYAERGHDVFIPFRTTESKDDSAVAAVRLVSATNLLRSAVQTVKVAVVAPDGEEVYFYLL</sequence>